<accession>A0ABT9CG92</accession>
<dbReference type="GO" id="GO:0003983">
    <property type="term" value="F:UTP:glucose-1-phosphate uridylyltransferase activity"/>
    <property type="evidence" value="ECO:0007669"/>
    <property type="project" value="UniProtKB-EC"/>
</dbReference>
<evidence type="ECO:0000313" key="8">
    <source>
        <dbReference type="EMBL" id="MDO7906628.1"/>
    </source>
</evidence>
<dbReference type="InterPro" id="IPR029044">
    <property type="entry name" value="Nucleotide-diphossugar_trans"/>
</dbReference>
<keyword evidence="9" id="KW-1185">Reference proteome</keyword>
<evidence type="ECO:0000256" key="2">
    <source>
        <dbReference type="ARBA" id="ARBA00012415"/>
    </source>
</evidence>
<feature type="domain" description="Nucleotidyl transferase" evidence="7">
    <location>
        <begin position="5"/>
        <end position="267"/>
    </location>
</feature>
<dbReference type="RefSeq" id="WP_305023805.1">
    <property type="nucleotide sequence ID" value="NZ_JAUQTB010000003.1"/>
</dbReference>
<keyword evidence="4 6" id="KW-0548">Nucleotidyltransferase</keyword>
<name>A0ABT9CG92_9BACL</name>
<evidence type="ECO:0000313" key="9">
    <source>
        <dbReference type="Proteomes" id="UP001240171"/>
    </source>
</evidence>
<proteinExistence type="inferred from homology"/>
<dbReference type="InterPro" id="IPR005771">
    <property type="entry name" value="GalU_uridylyltTrfase_bac/arc"/>
</dbReference>
<dbReference type="PANTHER" id="PTHR43197:SF1">
    <property type="entry name" value="UTP--GLUCOSE-1-PHOSPHATE URIDYLYLTRANSFERASE"/>
    <property type="match status" value="1"/>
</dbReference>
<dbReference type="InterPro" id="IPR005835">
    <property type="entry name" value="NTP_transferase_dom"/>
</dbReference>
<dbReference type="Gene3D" id="3.90.550.10">
    <property type="entry name" value="Spore Coat Polysaccharide Biosynthesis Protein SpsA, Chain A"/>
    <property type="match status" value="1"/>
</dbReference>
<reference evidence="8 9" key="1">
    <citation type="submission" date="2023-07" db="EMBL/GenBank/DDBJ databases">
        <title>Paenibacillus sp. JX-17 nov. isolated from soil.</title>
        <authorList>
            <person name="Wan Y."/>
            <person name="Liu B."/>
        </authorList>
    </citation>
    <scope>NUCLEOTIDE SEQUENCE [LARGE SCALE GENOMIC DNA]</scope>
    <source>
        <strain evidence="8 9">JX-17</strain>
    </source>
</reference>
<dbReference type="Pfam" id="PF00483">
    <property type="entry name" value="NTP_transferase"/>
    <property type="match status" value="1"/>
</dbReference>
<evidence type="ECO:0000256" key="4">
    <source>
        <dbReference type="ARBA" id="ARBA00022695"/>
    </source>
</evidence>
<dbReference type="PANTHER" id="PTHR43197">
    <property type="entry name" value="UTP--GLUCOSE-1-PHOSPHATE URIDYLYLTRANSFERASE"/>
    <property type="match status" value="1"/>
</dbReference>
<dbReference type="NCBIfam" id="TIGR01099">
    <property type="entry name" value="galU"/>
    <property type="match status" value="1"/>
</dbReference>
<comment type="similarity">
    <text evidence="1 6">Belongs to the UDPGP type 2 family.</text>
</comment>
<dbReference type="SUPFAM" id="SSF53448">
    <property type="entry name" value="Nucleotide-diphospho-sugar transferases"/>
    <property type="match status" value="1"/>
</dbReference>
<keyword evidence="3 6" id="KW-0808">Transferase</keyword>
<dbReference type="EC" id="2.7.7.9" evidence="2 6"/>
<evidence type="ECO:0000256" key="3">
    <source>
        <dbReference type="ARBA" id="ARBA00022679"/>
    </source>
</evidence>
<comment type="caution">
    <text evidence="8">The sequence shown here is derived from an EMBL/GenBank/DDBJ whole genome shotgun (WGS) entry which is preliminary data.</text>
</comment>
<protein>
    <recommendedName>
        <fullName evidence="2 6">UTP--glucose-1-phosphate uridylyltransferase</fullName>
        <ecNumber evidence="2 6">2.7.7.9</ecNumber>
    </recommendedName>
    <alternativeName>
        <fullName evidence="6">UDP-glucose pyrophosphorylase</fullName>
    </alternativeName>
</protein>
<sequence>MKIRKAIIPAAGLGTRFLPATKAMPKEMLPIVDKPTIQYIIEEAVASGIEDIIIVTGKGKRAIEDHFDASFELEHSLTESEKWNLLDAVRKPSELADIHYIRQKEPKGLGHAIWCARKFVGDEPFAVLLGDDIVEADTPCLKQMMDVFEQYQQTVVGVQPVPWEEVHRYGIVDGPSIADRTYNTTRLVEKPNREQAPSNLAILGRYILTPQIFHLLERQTEGINGEIQLTDAIAALTQTEKVLAYHFDGHRHDVGEKLGFIETNIHYALQRPELRDELVAYLKQVVQENTY</sequence>
<dbReference type="Proteomes" id="UP001240171">
    <property type="component" value="Unassembled WGS sequence"/>
</dbReference>
<organism evidence="8 9">
    <name type="scientific">Paenibacillus lacisoli</name>
    <dbReference type="NCBI Taxonomy" id="3064525"/>
    <lineage>
        <taxon>Bacteria</taxon>
        <taxon>Bacillati</taxon>
        <taxon>Bacillota</taxon>
        <taxon>Bacilli</taxon>
        <taxon>Bacillales</taxon>
        <taxon>Paenibacillaceae</taxon>
        <taxon>Paenibacillus</taxon>
    </lineage>
</organism>
<comment type="catalytic activity">
    <reaction evidence="5 6">
        <text>alpha-D-glucose 1-phosphate + UTP + H(+) = UDP-alpha-D-glucose + diphosphate</text>
        <dbReference type="Rhea" id="RHEA:19889"/>
        <dbReference type="ChEBI" id="CHEBI:15378"/>
        <dbReference type="ChEBI" id="CHEBI:33019"/>
        <dbReference type="ChEBI" id="CHEBI:46398"/>
        <dbReference type="ChEBI" id="CHEBI:58601"/>
        <dbReference type="ChEBI" id="CHEBI:58885"/>
        <dbReference type="EC" id="2.7.7.9"/>
    </reaction>
</comment>
<evidence type="ECO:0000259" key="7">
    <source>
        <dbReference type="Pfam" id="PF00483"/>
    </source>
</evidence>
<dbReference type="EMBL" id="JAUQTB010000003">
    <property type="protein sequence ID" value="MDO7906628.1"/>
    <property type="molecule type" value="Genomic_DNA"/>
</dbReference>
<gene>
    <name evidence="8" type="primary">galU</name>
    <name evidence="8" type="ORF">Q5741_09360</name>
</gene>
<evidence type="ECO:0000256" key="6">
    <source>
        <dbReference type="RuleBase" id="RU361259"/>
    </source>
</evidence>
<dbReference type="CDD" id="cd02541">
    <property type="entry name" value="UGPase_prokaryotic"/>
    <property type="match status" value="1"/>
</dbReference>
<evidence type="ECO:0000256" key="1">
    <source>
        <dbReference type="ARBA" id="ARBA00006890"/>
    </source>
</evidence>
<evidence type="ECO:0000256" key="5">
    <source>
        <dbReference type="ARBA" id="ARBA00048128"/>
    </source>
</evidence>